<dbReference type="InterPro" id="IPR052968">
    <property type="entry name" value="Nucleotide_metab_enz"/>
</dbReference>
<dbReference type="EMBL" id="DTCK01000034">
    <property type="protein sequence ID" value="HGQ35995.1"/>
    <property type="molecule type" value="Genomic_DNA"/>
</dbReference>
<gene>
    <name evidence="2" type="ORF">ENU08_03575</name>
    <name evidence="1" type="ORF">ENU41_04885</name>
</gene>
<proteinExistence type="predicted"/>
<dbReference type="Gene3D" id="3.10.310.30">
    <property type="match status" value="1"/>
</dbReference>
<dbReference type="InterPro" id="IPR038763">
    <property type="entry name" value="DHH_sf"/>
</dbReference>
<accession>A0A7C4JJ90</accession>
<sequence length="329" mass="37648">MKVVVKFLIITHRDLDGIAGAALYSYCRKIPDDQLKIVYVEPSQILNIIRKYYKRKRLLALIDIGLNKEVFNELIDIDLSDIDIKWYDHHIWDEEWVEVLRSKNIELHIDRSTCATGVIAKNVCLEQNSRVSELVDIVCNADMWKFGRYESAFLFRYADLGNEDRWRSIVFKVIKSYLENTLKDLVQYIEEDVSKYVDEELKVLSSLPDKIIKEGIDGITLCIYVKDSYIPSTSIIGNAMLSFCDIAVLVHEALKSISFRSWKCNVREVAKSLGGGGHPRAAGAPLNIPLVFRLLKNLGLDIAKKYVVDEILKKMIELKINIISLCSEG</sequence>
<organism evidence="2">
    <name type="scientific">Ignisphaera aggregans</name>
    <dbReference type="NCBI Taxonomy" id="334771"/>
    <lineage>
        <taxon>Archaea</taxon>
        <taxon>Thermoproteota</taxon>
        <taxon>Thermoprotei</taxon>
        <taxon>Desulfurococcales</taxon>
        <taxon>Desulfurococcaceae</taxon>
        <taxon>Ignisphaera</taxon>
    </lineage>
</organism>
<evidence type="ECO:0008006" key="3">
    <source>
        <dbReference type="Google" id="ProtNLM"/>
    </source>
</evidence>
<dbReference type="PANTHER" id="PTHR42146:SF1">
    <property type="entry name" value="OLIGORIBONUCLEASE NRNB"/>
    <property type="match status" value="1"/>
</dbReference>
<dbReference type="EMBL" id="DTBD01000025">
    <property type="protein sequence ID" value="HGQ64304.1"/>
    <property type="molecule type" value="Genomic_DNA"/>
</dbReference>
<reference evidence="2" key="1">
    <citation type="journal article" date="2020" name="mSystems">
        <title>Genome- and Community-Level Interaction Insights into Carbon Utilization and Element Cycling Functions of Hydrothermarchaeota in Hydrothermal Sediment.</title>
        <authorList>
            <person name="Zhou Z."/>
            <person name="Liu Y."/>
            <person name="Xu W."/>
            <person name="Pan J."/>
            <person name="Luo Z.H."/>
            <person name="Li M."/>
        </authorList>
    </citation>
    <scope>NUCLEOTIDE SEQUENCE [LARGE SCALE GENOMIC DNA]</scope>
    <source>
        <strain evidence="2">SpSt-637</strain>
        <strain evidence="1">SpSt-667</strain>
    </source>
</reference>
<dbReference type="SUPFAM" id="SSF64182">
    <property type="entry name" value="DHH phosphoesterases"/>
    <property type="match status" value="1"/>
</dbReference>
<dbReference type="AlphaFoldDB" id="A0A7C4JJ90"/>
<name>A0A7C4JJ90_9CREN</name>
<protein>
    <recommendedName>
        <fullName evidence="3">DHHA1 domain-containing protein</fullName>
    </recommendedName>
</protein>
<evidence type="ECO:0000313" key="1">
    <source>
        <dbReference type="EMBL" id="HGQ35995.1"/>
    </source>
</evidence>
<dbReference type="PANTHER" id="PTHR42146">
    <property type="entry name" value="3',5'-CYCLIC-NUCLEOTIDE PHOSPHODIESTERASE"/>
    <property type="match status" value="1"/>
</dbReference>
<evidence type="ECO:0000313" key="2">
    <source>
        <dbReference type="EMBL" id="HGQ64304.1"/>
    </source>
</evidence>
<comment type="caution">
    <text evidence="2">The sequence shown here is derived from an EMBL/GenBank/DDBJ whole genome shotgun (WGS) entry which is preliminary data.</text>
</comment>